<feature type="non-terminal residue" evidence="2">
    <location>
        <position position="149"/>
    </location>
</feature>
<dbReference type="Pfam" id="PF06032">
    <property type="entry name" value="S-Me-THD_N"/>
    <property type="match status" value="1"/>
</dbReference>
<feature type="non-terminal residue" evidence="2">
    <location>
        <position position="1"/>
    </location>
</feature>
<organism evidence="2">
    <name type="scientific">marine sediment metagenome</name>
    <dbReference type="NCBI Taxonomy" id="412755"/>
    <lineage>
        <taxon>unclassified sequences</taxon>
        <taxon>metagenomes</taxon>
        <taxon>ecological metagenomes</taxon>
    </lineage>
</organism>
<dbReference type="EMBL" id="BARV01013421">
    <property type="protein sequence ID" value="GAI22398.1"/>
    <property type="molecule type" value="Genomic_DNA"/>
</dbReference>
<accession>X1LTH8</accession>
<proteinExistence type="predicted"/>
<dbReference type="InterPro" id="IPR027479">
    <property type="entry name" value="S-Me-THD_N_sf"/>
</dbReference>
<protein>
    <recommendedName>
        <fullName evidence="1">S-Me-THD N-terminal domain-containing protein</fullName>
    </recommendedName>
</protein>
<name>X1LTH8_9ZZZZ</name>
<comment type="caution">
    <text evidence="2">The sequence shown here is derived from an EMBL/GenBank/DDBJ whole genome shotgun (WGS) entry which is preliminary data.</text>
</comment>
<evidence type="ECO:0000313" key="2">
    <source>
        <dbReference type="EMBL" id="GAI22398.1"/>
    </source>
</evidence>
<evidence type="ECO:0000259" key="1">
    <source>
        <dbReference type="Pfam" id="PF06032"/>
    </source>
</evidence>
<feature type="domain" description="S-Me-THD N-terminal" evidence="1">
    <location>
        <begin position="6"/>
        <end position="148"/>
    </location>
</feature>
<reference evidence="2" key="1">
    <citation type="journal article" date="2014" name="Front. Microbiol.">
        <title>High frequency of phylogenetically diverse reductive dehalogenase-homologous genes in deep subseafloor sedimentary metagenomes.</title>
        <authorList>
            <person name="Kawai M."/>
            <person name="Futagami T."/>
            <person name="Toyoda A."/>
            <person name="Takaki Y."/>
            <person name="Nishi S."/>
            <person name="Hori S."/>
            <person name="Arai W."/>
            <person name="Tsubouchi T."/>
            <person name="Morono Y."/>
            <person name="Uchiyama I."/>
            <person name="Ito T."/>
            <person name="Fujiyama A."/>
            <person name="Inagaki F."/>
            <person name="Takami H."/>
        </authorList>
    </citation>
    <scope>NUCLEOTIDE SEQUENCE</scope>
    <source>
        <strain evidence="2">Expedition CK06-06</strain>
    </source>
</reference>
<dbReference type="Gene3D" id="3.40.1610.10">
    <property type="entry name" value="CV3147-like domain"/>
    <property type="match status" value="1"/>
</dbReference>
<dbReference type="SUPFAM" id="SSF160991">
    <property type="entry name" value="CV3147-like"/>
    <property type="match status" value="1"/>
</dbReference>
<dbReference type="InterPro" id="IPR010318">
    <property type="entry name" value="S-Me-THD_N"/>
</dbReference>
<sequence>PVKGLKFLKETVQDVGKIEIIDVDELADDATVCTCFYMGSIAPHTPEVQEKMKKMGYADIEVERVLPEAVKRLEKYIGKKIDAIVAIELGGINTPAPIDAAARLGKKIINGDYAGRAIPEIVQTTPSLAGKNVCPMTSVDEWGNVVYIE</sequence>
<gene>
    <name evidence="2" type="ORF">S06H3_24243</name>
</gene>
<dbReference type="AlphaFoldDB" id="X1LTH8"/>